<protein>
    <submittedName>
        <fullName evidence="1">Uncharacterized protein</fullName>
    </submittedName>
</protein>
<evidence type="ECO:0000313" key="2">
    <source>
        <dbReference type="Proteomes" id="UP000230069"/>
    </source>
</evidence>
<accession>A0A2G5DDW0</accession>
<organism evidence="1 2">
    <name type="scientific">Aquilegia coerulea</name>
    <name type="common">Rocky mountain columbine</name>
    <dbReference type="NCBI Taxonomy" id="218851"/>
    <lineage>
        <taxon>Eukaryota</taxon>
        <taxon>Viridiplantae</taxon>
        <taxon>Streptophyta</taxon>
        <taxon>Embryophyta</taxon>
        <taxon>Tracheophyta</taxon>
        <taxon>Spermatophyta</taxon>
        <taxon>Magnoliopsida</taxon>
        <taxon>Ranunculales</taxon>
        <taxon>Ranunculaceae</taxon>
        <taxon>Thalictroideae</taxon>
        <taxon>Aquilegia</taxon>
    </lineage>
</organism>
<proteinExistence type="predicted"/>
<gene>
    <name evidence="1" type="ORF">AQUCO_02200260v1</name>
</gene>
<reference evidence="1 2" key="1">
    <citation type="submission" date="2017-09" db="EMBL/GenBank/DDBJ databases">
        <title>WGS assembly of Aquilegia coerulea Goldsmith.</title>
        <authorList>
            <person name="Hodges S."/>
            <person name="Kramer E."/>
            <person name="Nordborg M."/>
            <person name="Tomkins J."/>
            <person name="Borevitz J."/>
            <person name="Derieg N."/>
            <person name="Yan J."/>
            <person name="Mihaltcheva S."/>
            <person name="Hayes R.D."/>
            <person name="Rokhsar D."/>
        </authorList>
    </citation>
    <scope>NUCLEOTIDE SEQUENCE [LARGE SCALE GENOMIC DNA]</scope>
    <source>
        <strain evidence="2">cv. Goldsmith</strain>
    </source>
</reference>
<dbReference type="EMBL" id="KZ305039">
    <property type="protein sequence ID" value="PIA41710.1"/>
    <property type="molecule type" value="Genomic_DNA"/>
</dbReference>
<dbReference type="AlphaFoldDB" id="A0A2G5DDW0"/>
<name>A0A2G5DDW0_AQUCA</name>
<keyword evidence="2" id="KW-1185">Reference proteome</keyword>
<sequence>MIRPHLFWKQREMKELSSLSLMPQQAEIHPQTPVQDDEGRLPTEDYNLPFIKSSHMWGSIYSYCQA</sequence>
<dbReference type="InParanoid" id="A0A2G5DDW0"/>
<evidence type="ECO:0000313" key="1">
    <source>
        <dbReference type="EMBL" id="PIA41710.1"/>
    </source>
</evidence>
<dbReference type="Proteomes" id="UP000230069">
    <property type="component" value="Unassembled WGS sequence"/>
</dbReference>